<reference evidence="2 3" key="1">
    <citation type="submission" date="2020-05" db="EMBL/GenBank/DDBJ databases">
        <title>Aquincola sp. isolate from soil.</title>
        <authorList>
            <person name="Han J."/>
            <person name="Kim D.-U."/>
        </authorList>
    </citation>
    <scope>NUCLEOTIDE SEQUENCE [LARGE SCALE GENOMIC DNA]</scope>
    <source>
        <strain evidence="2 3">S2</strain>
    </source>
</reference>
<evidence type="ECO:0000259" key="1">
    <source>
        <dbReference type="Pfam" id="PF02230"/>
    </source>
</evidence>
<dbReference type="Pfam" id="PF02230">
    <property type="entry name" value="Abhydrolase_2"/>
    <property type="match status" value="1"/>
</dbReference>
<keyword evidence="3" id="KW-1185">Reference proteome</keyword>
<evidence type="ECO:0000313" key="3">
    <source>
        <dbReference type="Proteomes" id="UP000737171"/>
    </source>
</evidence>
<evidence type="ECO:0000313" key="2">
    <source>
        <dbReference type="EMBL" id="NRF67845.1"/>
    </source>
</evidence>
<dbReference type="GO" id="GO:0016787">
    <property type="term" value="F:hydrolase activity"/>
    <property type="evidence" value="ECO:0007669"/>
    <property type="project" value="UniProtKB-KW"/>
</dbReference>
<dbReference type="InterPro" id="IPR029058">
    <property type="entry name" value="AB_hydrolase_fold"/>
</dbReference>
<dbReference type="Gene3D" id="3.40.50.1820">
    <property type="entry name" value="alpha/beta hydrolase"/>
    <property type="match status" value="1"/>
</dbReference>
<dbReference type="EMBL" id="JABRWJ010000004">
    <property type="protein sequence ID" value="NRF67845.1"/>
    <property type="molecule type" value="Genomic_DNA"/>
</dbReference>
<protein>
    <submittedName>
        <fullName evidence="2">Dienelactone hydrolase family protein</fullName>
    </submittedName>
</protein>
<name>A0ABX2EGR7_9BURK</name>
<feature type="domain" description="Phospholipase/carboxylesterase/thioesterase" evidence="1">
    <location>
        <begin position="82"/>
        <end position="204"/>
    </location>
</feature>
<accession>A0ABX2EGR7</accession>
<dbReference type="Proteomes" id="UP000737171">
    <property type="component" value="Unassembled WGS sequence"/>
</dbReference>
<organism evidence="2 3">
    <name type="scientific">Pseudaquabacterium terrae</name>
    <dbReference type="NCBI Taxonomy" id="2732868"/>
    <lineage>
        <taxon>Bacteria</taxon>
        <taxon>Pseudomonadati</taxon>
        <taxon>Pseudomonadota</taxon>
        <taxon>Betaproteobacteria</taxon>
        <taxon>Burkholderiales</taxon>
        <taxon>Sphaerotilaceae</taxon>
        <taxon>Pseudaquabacterium</taxon>
    </lineage>
</organism>
<dbReference type="SUPFAM" id="SSF53474">
    <property type="entry name" value="alpha/beta-Hydrolases"/>
    <property type="match status" value="1"/>
</dbReference>
<proteinExistence type="predicted"/>
<sequence>MPADPDPADDRFDSDGGLRWRPAAGRAEQLMILLSGSDMPAAAWLPLAQVLRQAFPQAVLMAAAVESGADVAAAVPIIEDAALARLQDWVHAAQRDSGVGPAATALVGVSVGAMLALELVGREDGIAGRVLAFGGRYARLPEAAPRFTTIHLFHGADDAVVPVAFARAAIERLGALHGDATIDIAGATGHGLAPVLVDCALNRLRSHIPHRTWAAALGGAPPGRIDDDR</sequence>
<keyword evidence="2" id="KW-0378">Hydrolase</keyword>
<comment type="caution">
    <text evidence="2">The sequence shown here is derived from an EMBL/GenBank/DDBJ whole genome shotgun (WGS) entry which is preliminary data.</text>
</comment>
<gene>
    <name evidence="2" type="ORF">HLB44_12700</name>
</gene>
<dbReference type="InterPro" id="IPR003140">
    <property type="entry name" value="PLipase/COase/thioEstase"/>
</dbReference>